<dbReference type="EMBL" id="JACHVC010000005">
    <property type="protein sequence ID" value="MBC2604895.1"/>
    <property type="molecule type" value="Genomic_DNA"/>
</dbReference>
<dbReference type="InterPro" id="IPR019587">
    <property type="entry name" value="Polyketide_cyclase/dehydratase"/>
</dbReference>
<name>A0A7X1E6N5_9BACT</name>
<dbReference type="Gene3D" id="3.30.530.20">
    <property type="match status" value="1"/>
</dbReference>
<protein>
    <submittedName>
        <fullName evidence="1">SRPBCC family protein</fullName>
    </submittedName>
</protein>
<dbReference type="Proteomes" id="UP000526501">
    <property type="component" value="Unassembled WGS sequence"/>
</dbReference>
<organism evidence="1 2">
    <name type="scientific">Pelagicoccus albus</name>
    <dbReference type="NCBI Taxonomy" id="415222"/>
    <lineage>
        <taxon>Bacteria</taxon>
        <taxon>Pseudomonadati</taxon>
        <taxon>Verrucomicrobiota</taxon>
        <taxon>Opitutia</taxon>
        <taxon>Puniceicoccales</taxon>
        <taxon>Pelagicoccaceae</taxon>
        <taxon>Pelagicoccus</taxon>
    </lineage>
</organism>
<dbReference type="CDD" id="cd07818">
    <property type="entry name" value="SRPBCC_1"/>
    <property type="match status" value="1"/>
</dbReference>
<gene>
    <name evidence="1" type="ORF">H5P27_02455</name>
</gene>
<accession>A0A7X1E6N5</accession>
<dbReference type="InterPro" id="IPR023393">
    <property type="entry name" value="START-like_dom_sf"/>
</dbReference>
<comment type="caution">
    <text evidence="1">The sequence shown here is derived from an EMBL/GenBank/DDBJ whole genome shotgun (WGS) entry which is preliminary data.</text>
</comment>
<evidence type="ECO:0000313" key="1">
    <source>
        <dbReference type="EMBL" id="MBC2604895.1"/>
    </source>
</evidence>
<dbReference type="RefSeq" id="WP_185658785.1">
    <property type="nucleotide sequence ID" value="NZ_CAWPOO010000005.1"/>
</dbReference>
<proteinExistence type="predicted"/>
<dbReference type="AlphaFoldDB" id="A0A7X1E6N5"/>
<reference evidence="1 2" key="1">
    <citation type="submission" date="2020-07" db="EMBL/GenBank/DDBJ databases">
        <authorList>
            <person name="Feng X."/>
        </authorList>
    </citation>
    <scope>NUCLEOTIDE SEQUENCE [LARGE SCALE GENOMIC DNA]</scope>
    <source>
        <strain evidence="1 2">JCM23202</strain>
    </source>
</reference>
<dbReference type="Pfam" id="PF10604">
    <property type="entry name" value="Polyketide_cyc2"/>
    <property type="match status" value="1"/>
</dbReference>
<dbReference type="SUPFAM" id="SSF55961">
    <property type="entry name" value="Bet v1-like"/>
    <property type="match status" value="1"/>
</dbReference>
<sequence length="180" mass="19729">MKKFFVGVFSLFSFLFILAVVVSFFLSKDFVVSRQVTINAKPEAVYALVGDLKNWQVWGPWKDADASLTVELGEKTTGVGASQSWVGKDGDGRLVFTQADPEKGVVFDLFFNEDSFKNVSSITYESSAEGLVVTWEMSGNIPAPVVGGYLARMMPGMISPMFDQGLFKLKNAAEAWGQAQ</sequence>
<evidence type="ECO:0000313" key="2">
    <source>
        <dbReference type="Proteomes" id="UP000526501"/>
    </source>
</evidence>
<keyword evidence="2" id="KW-1185">Reference proteome</keyword>